<sequence>MAYPGSLSPDALQAIFESLESGRVAISAGYAAAALVLYDFFLTFSAELNRMWFLKKKNLVFGLFIVLRYSTIFYQVTFSMAFFLPIRSNKLRGHHIRGTSDVYLFIRDAFRYLHIADLRHLPAFHKRCRLLCFSKSRGSVPSISTVWKLQSEFCGKFCSMEHCVRRPRLRLRHDRGHSDSAQNGTNMDADQGGGDEKLVQLLLLTRRFTVLLRSRVPTTVHGHIQSDPRSFYQGGKSNDHFTNLVGPFLFSAMLIVWLETEQNLFARVAPILAQRLVLNLLSVDKILNPTLQDQTSLQTMDFALGSIIGNIGAPLEIDWEEDSEGTEGDRESPKAEEQPPYESDLEGIQMVNIGDLSYTGKKEPGGSTSGTVIRYVV</sequence>
<dbReference type="OrthoDB" id="3060195at2759"/>
<evidence type="ECO:0000313" key="5">
    <source>
        <dbReference type="Proteomes" id="UP001049176"/>
    </source>
</evidence>
<keyword evidence="2" id="KW-1133">Transmembrane helix</keyword>
<feature type="transmembrane region" description="Helical" evidence="2">
    <location>
        <begin position="24"/>
        <end position="46"/>
    </location>
</feature>
<comment type="caution">
    <text evidence="4">The sequence shown here is derived from an EMBL/GenBank/DDBJ whole genome shotgun (WGS) entry which is preliminary data.</text>
</comment>
<dbReference type="AlphaFoldDB" id="A0A9P7S4D8"/>
<dbReference type="RefSeq" id="XP_043011352.1">
    <property type="nucleotide sequence ID" value="XM_043150265.1"/>
</dbReference>
<dbReference type="KEGG" id="more:E1B28_005689"/>
<protein>
    <recommendedName>
        <fullName evidence="3">DUF6533 domain-containing protein</fullName>
    </recommendedName>
</protein>
<dbReference type="Pfam" id="PF20151">
    <property type="entry name" value="DUF6533"/>
    <property type="match status" value="1"/>
</dbReference>
<keyword evidence="2" id="KW-0812">Transmembrane</keyword>
<keyword evidence="5" id="KW-1185">Reference proteome</keyword>
<evidence type="ECO:0000256" key="1">
    <source>
        <dbReference type="SAM" id="MobiDB-lite"/>
    </source>
</evidence>
<feature type="region of interest" description="Disordered" evidence="1">
    <location>
        <begin position="320"/>
        <end position="347"/>
    </location>
</feature>
<feature type="transmembrane region" description="Helical" evidence="2">
    <location>
        <begin position="58"/>
        <end position="84"/>
    </location>
</feature>
<gene>
    <name evidence="4" type="ORF">E1B28_005689</name>
</gene>
<organism evidence="4 5">
    <name type="scientific">Marasmius oreades</name>
    <name type="common">fairy-ring Marasmius</name>
    <dbReference type="NCBI Taxonomy" id="181124"/>
    <lineage>
        <taxon>Eukaryota</taxon>
        <taxon>Fungi</taxon>
        <taxon>Dikarya</taxon>
        <taxon>Basidiomycota</taxon>
        <taxon>Agaricomycotina</taxon>
        <taxon>Agaricomycetes</taxon>
        <taxon>Agaricomycetidae</taxon>
        <taxon>Agaricales</taxon>
        <taxon>Marasmiineae</taxon>
        <taxon>Marasmiaceae</taxon>
        <taxon>Marasmius</taxon>
    </lineage>
</organism>
<accession>A0A9P7S4D8</accession>
<evidence type="ECO:0000259" key="3">
    <source>
        <dbReference type="Pfam" id="PF20151"/>
    </source>
</evidence>
<proteinExistence type="predicted"/>
<feature type="compositionally biased region" description="Basic and acidic residues" evidence="1">
    <location>
        <begin position="327"/>
        <end position="337"/>
    </location>
</feature>
<evidence type="ECO:0000256" key="2">
    <source>
        <dbReference type="SAM" id="Phobius"/>
    </source>
</evidence>
<dbReference type="Proteomes" id="UP001049176">
    <property type="component" value="Chromosome 3"/>
</dbReference>
<keyword evidence="2" id="KW-0472">Membrane</keyword>
<reference evidence="4" key="1">
    <citation type="journal article" date="2021" name="Genome Biol. Evol.">
        <title>The assembled and annotated genome of the fairy-ring fungus Marasmius oreades.</title>
        <authorList>
            <person name="Hiltunen M."/>
            <person name="Ament-Velasquez S.L."/>
            <person name="Johannesson H."/>
        </authorList>
    </citation>
    <scope>NUCLEOTIDE SEQUENCE</scope>
    <source>
        <strain evidence="4">03SP1</strain>
    </source>
</reference>
<dbReference type="EMBL" id="CM032183">
    <property type="protein sequence ID" value="KAG7094882.1"/>
    <property type="molecule type" value="Genomic_DNA"/>
</dbReference>
<dbReference type="GeneID" id="66074765"/>
<feature type="domain" description="DUF6533" evidence="3">
    <location>
        <begin position="31"/>
        <end position="73"/>
    </location>
</feature>
<evidence type="ECO:0000313" key="4">
    <source>
        <dbReference type="EMBL" id="KAG7094882.1"/>
    </source>
</evidence>
<name>A0A9P7S4D8_9AGAR</name>
<dbReference type="InterPro" id="IPR045340">
    <property type="entry name" value="DUF6533"/>
</dbReference>